<dbReference type="GO" id="GO:0005634">
    <property type="term" value="C:nucleus"/>
    <property type="evidence" value="ECO:0007669"/>
    <property type="project" value="TreeGrafter"/>
</dbReference>
<name>A0A0N0PBC5_PAPMA</name>
<evidence type="ECO:0000256" key="6">
    <source>
        <dbReference type="SAM" id="MobiDB-lite"/>
    </source>
</evidence>
<organism evidence="8 9">
    <name type="scientific">Papilio machaon</name>
    <name type="common">Old World swallowtail butterfly</name>
    <dbReference type="NCBI Taxonomy" id="76193"/>
    <lineage>
        <taxon>Eukaryota</taxon>
        <taxon>Metazoa</taxon>
        <taxon>Ecdysozoa</taxon>
        <taxon>Arthropoda</taxon>
        <taxon>Hexapoda</taxon>
        <taxon>Insecta</taxon>
        <taxon>Pterygota</taxon>
        <taxon>Neoptera</taxon>
        <taxon>Endopterygota</taxon>
        <taxon>Lepidoptera</taxon>
        <taxon>Glossata</taxon>
        <taxon>Ditrysia</taxon>
        <taxon>Papilionoidea</taxon>
        <taxon>Papilionidae</taxon>
        <taxon>Papilioninae</taxon>
        <taxon>Papilio</taxon>
    </lineage>
</organism>
<keyword evidence="3" id="KW-0862">Zinc</keyword>
<reference evidence="8 9" key="1">
    <citation type="journal article" date="2015" name="Nat. Commun.">
        <title>Outbred genome sequencing and CRISPR/Cas9 gene editing in butterflies.</title>
        <authorList>
            <person name="Li X."/>
            <person name="Fan D."/>
            <person name="Zhang W."/>
            <person name="Liu G."/>
            <person name="Zhang L."/>
            <person name="Zhao L."/>
            <person name="Fang X."/>
            <person name="Chen L."/>
            <person name="Dong Y."/>
            <person name="Chen Y."/>
            <person name="Ding Y."/>
            <person name="Zhao R."/>
            <person name="Feng M."/>
            <person name="Zhu Y."/>
            <person name="Feng Y."/>
            <person name="Jiang X."/>
            <person name="Zhu D."/>
            <person name="Xiang H."/>
            <person name="Feng X."/>
            <person name="Li S."/>
            <person name="Wang J."/>
            <person name="Zhang G."/>
            <person name="Kronforst M.R."/>
            <person name="Wang W."/>
        </authorList>
    </citation>
    <scope>NUCLEOTIDE SEQUENCE [LARGE SCALE GENOMIC DNA]</scope>
    <source>
        <strain evidence="8">Ya'a_city_454_Pm</strain>
        <tissue evidence="8">Whole body</tissue>
    </source>
</reference>
<dbReference type="InterPro" id="IPR002068">
    <property type="entry name" value="A-crystallin/Hsp20_dom"/>
</dbReference>
<dbReference type="Gene3D" id="2.60.40.790">
    <property type="match status" value="1"/>
</dbReference>
<dbReference type="InParanoid" id="A0A0N0PBC5"/>
<keyword evidence="9" id="KW-1185">Reference proteome</keyword>
<dbReference type="AlphaFoldDB" id="A0A0N0PBC5"/>
<feature type="binding site" evidence="3">
    <location>
        <position position="113"/>
    </location>
    <ligand>
        <name>Zn(2+)</name>
        <dbReference type="ChEBI" id="CHEBI:29105"/>
        <label>1</label>
    </ligand>
</feature>
<evidence type="ECO:0000256" key="1">
    <source>
        <dbReference type="ARBA" id="ARBA00023016"/>
    </source>
</evidence>
<dbReference type="GO" id="GO:0046872">
    <property type="term" value="F:metal ion binding"/>
    <property type="evidence" value="ECO:0007669"/>
    <property type="project" value="UniProtKB-KW"/>
</dbReference>
<accession>A0A0N0PBC5</accession>
<dbReference type="GO" id="GO:0005737">
    <property type="term" value="C:cytoplasm"/>
    <property type="evidence" value="ECO:0007669"/>
    <property type="project" value="TreeGrafter"/>
</dbReference>
<protein>
    <recommendedName>
        <fullName evidence="7">SHSP domain-containing protein</fullName>
    </recommendedName>
</protein>
<evidence type="ECO:0000259" key="7">
    <source>
        <dbReference type="PROSITE" id="PS01031"/>
    </source>
</evidence>
<dbReference type="PROSITE" id="PS01031">
    <property type="entry name" value="SHSP"/>
    <property type="match status" value="1"/>
</dbReference>
<dbReference type="InterPro" id="IPR001436">
    <property type="entry name" value="Alpha-crystallin/sHSP_animal"/>
</dbReference>
<dbReference type="InterPro" id="IPR008978">
    <property type="entry name" value="HSP20-like_chaperone"/>
</dbReference>
<dbReference type="SUPFAM" id="SSF49764">
    <property type="entry name" value="HSP20-like chaperones"/>
    <property type="match status" value="1"/>
</dbReference>
<dbReference type="GO" id="GO:0051082">
    <property type="term" value="F:unfolded protein binding"/>
    <property type="evidence" value="ECO:0007669"/>
    <property type="project" value="TreeGrafter"/>
</dbReference>
<dbReference type="STRING" id="76193.A0A0N0PBC5"/>
<evidence type="ECO:0000313" key="9">
    <source>
        <dbReference type="Proteomes" id="UP000053240"/>
    </source>
</evidence>
<feature type="binding site" evidence="3">
    <location>
        <position position="111"/>
    </location>
    <ligand>
        <name>Zn(2+)</name>
        <dbReference type="ChEBI" id="CHEBI:29105"/>
        <label>1</label>
    </ligand>
</feature>
<evidence type="ECO:0000256" key="4">
    <source>
        <dbReference type="PROSITE-ProRule" id="PRU00285"/>
    </source>
</evidence>
<evidence type="ECO:0000313" key="8">
    <source>
        <dbReference type="EMBL" id="KPJ10178.1"/>
    </source>
</evidence>
<dbReference type="EMBL" id="KQ460970">
    <property type="protein sequence ID" value="KPJ10178.1"/>
    <property type="molecule type" value="Genomic_DNA"/>
</dbReference>
<feature type="compositionally biased region" description="Low complexity" evidence="6">
    <location>
        <begin position="184"/>
        <end position="198"/>
    </location>
</feature>
<feature type="domain" description="SHSP" evidence="7">
    <location>
        <begin position="62"/>
        <end position="173"/>
    </location>
</feature>
<dbReference type="KEGG" id="pmac:106716074"/>
<dbReference type="InterPro" id="IPR055269">
    <property type="entry name" value="Alpha-crystallin/HSP_16"/>
</dbReference>
<gene>
    <name evidence="8" type="ORF">RR48_05001</name>
</gene>
<dbReference type="Pfam" id="PF00011">
    <property type="entry name" value="HSP20"/>
    <property type="match status" value="1"/>
</dbReference>
<proteinExistence type="inferred from homology"/>
<dbReference type="OrthoDB" id="1431247at2759"/>
<dbReference type="PANTHER" id="PTHR45640:SF13">
    <property type="entry name" value="HEAT SHOCK PROTEIN 22-RELATED"/>
    <property type="match status" value="1"/>
</dbReference>
<sequence>MSIIPFFYDMERPFHSISRDFFRPSYDMVPHQIFNHPFARPFGNMLQEWENIMRPMEQLSEAVNRLALNEIDAKISSDDEKFQVNVDVQHFSPEEINVKVVNGNVIVEGKHEEKLDQHGYVSRQFVRRYALPKGCLPDTVQSSLSSDGVLTVTAPKVLAMPSIGERIVPITPTGPIKKQLGSPEMKSINSEESMESSN</sequence>
<dbReference type="GO" id="GO:0009408">
    <property type="term" value="P:response to heat"/>
    <property type="evidence" value="ECO:0007669"/>
    <property type="project" value="UniProtKB-ARBA"/>
</dbReference>
<evidence type="ECO:0000256" key="2">
    <source>
        <dbReference type="PIRNR" id="PIRNR036514"/>
    </source>
</evidence>
<dbReference type="PANTHER" id="PTHR45640">
    <property type="entry name" value="HEAT SHOCK PROTEIN HSP-12.2-RELATED"/>
    <property type="match status" value="1"/>
</dbReference>
<dbReference type="PIRSF" id="PIRSF036514">
    <property type="entry name" value="Sm_HSP_B1"/>
    <property type="match status" value="1"/>
</dbReference>
<evidence type="ECO:0000256" key="3">
    <source>
        <dbReference type="PIRSR" id="PIRSR036514-1"/>
    </source>
</evidence>
<dbReference type="GO" id="GO:0042026">
    <property type="term" value="P:protein refolding"/>
    <property type="evidence" value="ECO:0007669"/>
    <property type="project" value="TreeGrafter"/>
</dbReference>
<comment type="similarity">
    <text evidence="2 4 5">Belongs to the small heat shock protein (HSP20) family.</text>
</comment>
<keyword evidence="3" id="KW-0479">Metal-binding</keyword>
<feature type="binding site" evidence="3">
    <location>
        <position position="118"/>
    </location>
    <ligand>
        <name>Zn(2+)</name>
        <dbReference type="ChEBI" id="CHEBI:29105"/>
        <label>1</label>
    </ligand>
</feature>
<keyword evidence="1" id="KW-0346">Stress response</keyword>
<evidence type="ECO:0000256" key="5">
    <source>
        <dbReference type="RuleBase" id="RU003616"/>
    </source>
</evidence>
<dbReference type="PRINTS" id="PR00299">
    <property type="entry name" value="ACRYSTALLIN"/>
</dbReference>
<dbReference type="Proteomes" id="UP000053240">
    <property type="component" value="Unassembled WGS sequence"/>
</dbReference>
<dbReference type="CDD" id="cd06526">
    <property type="entry name" value="metazoan_ACD"/>
    <property type="match status" value="1"/>
</dbReference>
<feature type="region of interest" description="Disordered" evidence="6">
    <location>
        <begin position="174"/>
        <end position="198"/>
    </location>
</feature>